<dbReference type="InterPro" id="IPR036264">
    <property type="entry name" value="Bact_exopeptidase_dim_dom"/>
</dbReference>
<keyword evidence="3" id="KW-1185">Reference proteome</keyword>
<dbReference type="Gene3D" id="3.30.70.360">
    <property type="match status" value="1"/>
</dbReference>
<feature type="domain" description="Peptidase M20 dimerisation" evidence="1">
    <location>
        <begin position="182"/>
        <end position="276"/>
    </location>
</feature>
<name>A0ABZ2SN15_9ENTE</name>
<proteinExistence type="predicted"/>
<dbReference type="SUPFAM" id="SSF53187">
    <property type="entry name" value="Zn-dependent exopeptidases"/>
    <property type="match status" value="1"/>
</dbReference>
<evidence type="ECO:0000313" key="3">
    <source>
        <dbReference type="Proteomes" id="UP000664701"/>
    </source>
</evidence>
<dbReference type="PANTHER" id="PTHR11014">
    <property type="entry name" value="PEPTIDASE M20 FAMILY MEMBER"/>
    <property type="match status" value="1"/>
</dbReference>
<dbReference type="EMBL" id="CP147251">
    <property type="protein sequence ID" value="WYJ77203.1"/>
    <property type="molecule type" value="Genomic_DNA"/>
</dbReference>
<dbReference type="Gene3D" id="3.40.630.10">
    <property type="entry name" value="Zn peptidases"/>
    <property type="match status" value="1"/>
</dbReference>
<protein>
    <recommendedName>
        <fullName evidence="1">Peptidase M20 dimerisation domain-containing protein</fullName>
    </recommendedName>
</protein>
<dbReference type="Pfam" id="PF07687">
    <property type="entry name" value="M20_dimer"/>
    <property type="match status" value="1"/>
</dbReference>
<dbReference type="InterPro" id="IPR002933">
    <property type="entry name" value="Peptidase_M20"/>
</dbReference>
<dbReference type="InterPro" id="IPR011650">
    <property type="entry name" value="Peptidase_M20_dimer"/>
</dbReference>
<dbReference type="PANTHER" id="PTHR11014:SF63">
    <property type="entry name" value="METALLOPEPTIDASE, PUTATIVE (AFU_ORTHOLOGUE AFUA_6G09600)-RELATED"/>
    <property type="match status" value="1"/>
</dbReference>
<dbReference type="PIRSF" id="PIRSF005962">
    <property type="entry name" value="Pept_M20D_amidohydro"/>
    <property type="match status" value="1"/>
</dbReference>
<evidence type="ECO:0000259" key="1">
    <source>
        <dbReference type="Pfam" id="PF07687"/>
    </source>
</evidence>
<dbReference type="Proteomes" id="UP000664701">
    <property type="component" value="Chromosome"/>
</dbReference>
<dbReference type="SUPFAM" id="SSF55031">
    <property type="entry name" value="Bacterial exopeptidase dimerisation domain"/>
    <property type="match status" value="1"/>
</dbReference>
<reference evidence="2 3" key="1">
    <citation type="submission" date="2021-03" db="EMBL/GenBank/DDBJ databases">
        <authorList>
            <person name="Gilmore M.S."/>
            <person name="Schwartzman J."/>
            <person name="Van Tyne D."/>
            <person name="Martin M."/>
            <person name="Earl A.M."/>
            <person name="Manson A.L."/>
            <person name="Straub T."/>
            <person name="Salamzade R."/>
            <person name="Saavedra J."/>
            <person name="Lebreton F."/>
            <person name="Prichula J."/>
            <person name="Schaufler K."/>
            <person name="Gaca A."/>
            <person name="Sgardioli B."/>
            <person name="Wagenaar J."/>
            <person name="Strong T."/>
        </authorList>
    </citation>
    <scope>NUCLEOTIDE SEQUENCE [LARGE SCALE GENOMIC DNA]</scope>
    <source>
        <strain evidence="2 3">DIV2402</strain>
    </source>
</reference>
<accession>A0ABZ2SN15</accession>
<evidence type="ECO:0000313" key="2">
    <source>
        <dbReference type="EMBL" id="WYJ77203.1"/>
    </source>
</evidence>
<sequence length="377" mass="41273">MVDLQELETFLIEYRRNMHRHPELSHQEYQTTENIRQLLLSHGVTIIDTPLETGLIAQIEGAEAGPTIALRADIDALPIVEQSGVPFVSENNGVMHACGHDFHTSVILGATILLNQQKEQLKGNVLVIFQAAEEVAQGAAKVLATGVLDEVEAVFGFHNDPSLPVGTLGTKVGELTAAVDRFEIIVKAEGAHGAKPHEGVDPLIVLAQVIQAFQPIISRNLAPDSHAVLSITQVHSGETWNVIPESAYLEGTVRNFSAENREKVEQRIRKILEGIALANEIEIELVWHASCPSVTNDEKWTAVSLEVAESVGYDTRIVKESAIGEDFAYYQEKIPGSFVMIGSGGPYELHHPKFKVDDTALFPAVKYFEALVLNVLK</sequence>
<dbReference type="RefSeq" id="WP_207942580.1">
    <property type="nucleotide sequence ID" value="NZ_CP147251.1"/>
</dbReference>
<reference evidence="2 3" key="2">
    <citation type="submission" date="2024-03" db="EMBL/GenBank/DDBJ databases">
        <title>The Genome Sequence of Enterococcus sp. DIV2402.</title>
        <authorList>
            <consortium name="The Broad Institute Genomics Platform"/>
            <consortium name="The Broad Institute Microbial Omics Core"/>
            <consortium name="The Broad Institute Genomic Center for Infectious Diseases"/>
            <person name="Earl A."/>
            <person name="Manson A."/>
            <person name="Gilmore M."/>
            <person name="Schwartman J."/>
            <person name="Shea T."/>
            <person name="Abouelleil A."/>
            <person name="Cao P."/>
            <person name="Chapman S."/>
            <person name="Cusick C."/>
            <person name="Young S."/>
            <person name="Neafsey D."/>
            <person name="Nusbaum C."/>
            <person name="Birren B."/>
        </authorList>
    </citation>
    <scope>NUCLEOTIDE SEQUENCE [LARGE SCALE GENOMIC DNA]</scope>
    <source>
        <strain evidence="2 3">DIV2402</strain>
    </source>
</reference>
<organism evidence="2 3">
    <name type="scientific">Candidatus Enterococcus lowellii</name>
    <dbReference type="NCBI Taxonomy" id="2230877"/>
    <lineage>
        <taxon>Bacteria</taxon>
        <taxon>Bacillati</taxon>
        <taxon>Bacillota</taxon>
        <taxon>Bacilli</taxon>
        <taxon>Lactobacillales</taxon>
        <taxon>Enterococcaceae</taxon>
        <taxon>Enterococcus</taxon>
    </lineage>
</organism>
<dbReference type="Pfam" id="PF01546">
    <property type="entry name" value="Peptidase_M20"/>
    <property type="match status" value="1"/>
</dbReference>
<dbReference type="InterPro" id="IPR017439">
    <property type="entry name" value="Amidohydrolase"/>
</dbReference>
<dbReference type="NCBIfam" id="TIGR01891">
    <property type="entry name" value="amidohydrolases"/>
    <property type="match status" value="1"/>
</dbReference>
<gene>
    <name evidence="2" type="ORF">DOK78_001841</name>
</gene>